<keyword evidence="4" id="KW-1185">Reference proteome</keyword>
<comment type="caution">
    <text evidence="3">The sequence shown here is derived from an EMBL/GenBank/DDBJ whole genome shotgun (WGS) entry which is preliminary data.</text>
</comment>
<dbReference type="AlphaFoldDB" id="A0A3B0B933"/>
<reference evidence="3 4" key="1">
    <citation type="journal article" date="2015" name="Antonie Van Leeuwenhoek">
        <title>Streptomyces klenkii sp. nov., isolated from deep marine sediment.</title>
        <authorList>
            <person name="Veyisoglu A."/>
            <person name="Sahin N."/>
        </authorList>
    </citation>
    <scope>NUCLEOTIDE SEQUENCE [LARGE SCALE GENOMIC DNA]</scope>
    <source>
        <strain evidence="3 4">KCTC 29202</strain>
    </source>
</reference>
<evidence type="ECO:0000313" key="3">
    <source>
        <dbReference type="EMBL" id="RKN70203.1"/>
    </source>
</evidence>
<keyword evidence="2" id="KW-0812">Transmembrane</keyword>
<keyword evidence="2" id="KW-1133">Transmembrane helix</keyword>
<accession>A0A3B0B933</accession>
<sequence length="65" mass="7329">MRHENDHAGDRDRAPAGDDHPLFIRQRYGTRWVYNHRNPVGLALIMIVPIVAIGALLLMTRGAGR</sequence>
<organism evidence="3 4">
    <name type="scientific">Streptomyces klenkii</name>
    <dbReference type="NCBI Taxonomy" id="1420899"/>
    <lineage>
        <taxon>Bacteria</taxon>
        <taxon>Bacillati</taxon>
        <taxon>Actinomycetota</taxon>
        <taxon>Actinomycetes</taxon>
        <taxon>Kitasatosporales</taxon>
        <taxon>Streptomycetaceae</taxon>
        <taxon>Streptomyces</taxon>
    </lineage>
</organism>
<dbReference type="Proteomes" id="UP000270343">
    <property type="component" value="Unassembled WGS sequence"/>
</dbReference>
<evidence type="ECO:0000313" key="4">
    <source>
        <dbReference type="Proteomes" id="UP000270343"/>
    </source>
</evidence>
<evidence type="ECO:0000256" key="1">
    <source>
        <dbReference type="SAM" id="MobiDB-lite"/>
    </source>
</evidence>
<proteinExistence type="predicted"/>
<feature type="region of interest" description="Disordered" evidence="1">
    <location>
        <begin position="1"/>
        <end position="20"/>
    </location>
</feature>
<protein>
    <recommendedName>
        <fullName evidence="5">DUF5808 domain-containing protein</fullName>
    </recommendedName>
</protein>
<feature type="transmembrane region" description="Helical" evidence="2">
    <location>
        <begin position="40"/>
        <end position="59"/>
    </location>
</feature>
<gene>
    <name evidence="3" type="ORF">D7231_20145</name>
</gene>
<keyword evidence="2" id="KW-0472">Membrane</keyword>
<dbReference type="RefSeq" id="WP_120756876.1">
    <property type="nucleotide sequence ID" value="NZ_RBAM01000008.1"/>
</dbReference>
<dbReference type="OrthoDB" id="4334501at2"/>
<name>A0A3B0B933_9ACTN</name>
<evidence type="ECO:0008006" key="5">
    <source>
        <dbReference type="Google" id="ProtNLM"/>
    </source>
</evidence>
<evidence type="ECO:0000256" key="2">
    <source>
        <dbReference type="SAM" id="Phobius"/>
    </source>
</evidence>
<dbReference type="EMBL" id="RBAM01000008">
    <property type="protein sequence ID" value="RKN70203.1"/>
    <property type="molecule type" value="Genomic_DNA"/>
</dbReference>